<accession>A0A914CCV6</accession>
<dbReference type="Proteomes" id="UP000887540">
    <property type="component" value="Unplaced"/>
</dbReference>
<feature type="domain" description="Nucleotide-diphospho-sugar transferase" evidence="2">
    <location>
        <begin position="153"/>
        <end position="303"/>
    </location>
</feature>
<protein>
    <submittedName>
        <fullName evidence="4">Nucleotide-diphospho-sugar transferase domain-containing protein</fullName>
    </submittedName>
</protein>
<organism evidence="3 4">
    <name type="scientific">Acrobeloides nanus</name>
    <dbReference type="NCBI Taxonomy" id="290746"/>
    <lineage>
        <taxon>Eukaryota</taxon>
        <taxon>Metazoa</taxon>
        <taxon>Ecdysozoa</taxon>
        <taxon>Nematoda</taxon>
        <taxon>Chromadorea</taxon>
        <taxon>Rhabditida</taxon>
        <taxon>Tylenchina</taxon>
        <taxon>Cephalobomorpha</taxon>
        <taxon>Cephaloboidea</taxon>
        <taxon>Cephalobidae</taxon>
        <taxon>Acrobeloides</taxon>
    </lineage>
</organism>
<reference evidence="4" key="1">
    <citation type="submission" date="2022-11" db="UniProtKB">
        <authorList>
            <consortium name="WormBaseParasite"/>
        </authorList>
    </citation>
    <scope>IDENTIFICATION</scope>
</reference>
<evidence type="ECO:0000256" key="1">
    <source>
        <dbReference type="SAM" id="SignalP"/>
    </source>
</evidence>
<dbReference type="WBParaSite" id="ACRNAN_Path_89.g328.t2">
    <property type="protein sequence ID" value="ACRNAN_Path_89.g328.t2"/>
    <property type="gene ID" value="ACRNAN_Path_89.g328"/>
</dbReference>
<sequence length="384" mass="44841">MKRSSVIFWSFLVVILALVLRKIKIGYDAMQYVRGCAHEVSFEGIMKDPIFIELIKNFEFESPTMIIFLNQYALDMTFNWLCNIKDMPNAHKNLLVITLDNVSDKQISTTWPNLKRYNMAIPCLKDRFQSGGGRYQLFYLLRANIAKAIDRFQSGGGRYQLFYLLRANIAKAIVKLGKPFWMVQQDTFWLDNLLDLPLNNTESDIIFDRVGEIPLIAGGYYYVRPTQKSLKFFEKLSEDLEVSYKQDSTYMTSLCSRDDLAKCGFVPYSILSNWAWLDNPSVKSPMIIQLDCETQLEKKLDKMKSLGFYFLEEDEKSCNVSAVKEAKSHVLNRTMLPAVSEKSYSHTQLIIYTWIIQKLHQHYITEFILNKIVYPYAYYFMFTI</sequence>
<keyword evidence="1" id="KW-0732">Signal</keyword>
<dbReference type="PANTHER" id="PTHR31967:SF9">
    <property type="entry name" value="NUCLEOTIDE-DIPHOSPHO-SUGAR TRANSFERASE DOMAIN-CONTAINING PROTEIN"/>
    <property type="match status" value="1"/>
</dbReference>
<dbReference type="AlphaFoldDB" id="A0A914CCV6"/>
<dbReference type="InterPro" id="IPR005069">
    <property type="entry name" value="Nucl-diP-sugar_transferase"/>
</dbReference>
<keyword evidence="3" id="KW-1185">Reference proteome</keyword>
<evidence type="ECO:0000313" key="3">
    <source>
        <dbReference type="Proteomes" id="UP000887540"/>
    </source>
</evidence>
<dbReference type="Pfam" id="PF03407">
    <property type="entry name" value="Nucleotid_trans"/>
    <property type="match status" value="1"/>
</dbReference>
<feature type="signal peptide" evidence="1">
    <location>
        <begin position="1"/>
        <end position="17"/>
    </location>
</feature>
<evidence type="ECO:0000313" key="4">
    <source>
        <dbReference type="WBParaSite" id="ACRNAN_Path_89.g328.t2"/>
    </source>
</evidence>
<dbReference type="PANTHER" id="PTHR31967">
    <property type="entry name" value="GROUNDHOG (HEDGEHOG-LIKE FAMILY)-RELATED"/>
    <property type="match status" value="1"/>
</dbReference>
<proteinExistence type="predicted"/>
<feature type="chain" id="PRO_5037680016" evidence="1">
    <location>
        <begin position="18"/>
        <end position="384"/>
    </location>
</feature>
<evidence type="ECO:0000259" key="2">
    <source>
        <dbReference type="Pfam" id="PF03407"/>
    </source>
</evidence>
<name>A0A914CCV6_9BILA</name>